<accession>A0A3M7Q4N0</accession>
<dbReference type="InterPro" id="IPR019438">
    <property type="entry name" value="Q_salvage"/>
</dbReference>
<dbReference type="GO" id="GO:0016787">
    <property type="term" value="F:hydrolase activity"/>
    <property type="evidence" value="ECO:0007669"/>
    <property type="project" value="UniProtKB-KW"/>
</dbReference>
<evidence type="ECO:0000313" key="8">
    <source>
        <dbReference type="Proteomes" id="UP000276133"/>
    </source>
</evidence>
<comment type="function">
    <text evidence="6">Catalyzes the hydrolysis of queuosine 5'-phosphate, releasing the nucleobase queuine (q). Is required for salvage of queuine from exogenous queuosine (Q) that is imported and then converted to queuosine 5'-phosphate intracellularly.</text>
</comment>
<reference evidence="7 8" key="1">
    <citation type="journal article" date="2018" name="Sci. Rep.">
        <title>Genomic signatures of local adaptation to the degree of environmental predictability in rotifers.</title>
        <authorList>
            <person name="Franch-Gras L."/>
            <person name="Hahn C."/>
            <person name="Garcia-Roger E.M."/>
            <person name="Carmona M.J."/>
            <person name="Serra M."/>
            <person name="Gomez A."/>
        </authorList>
    </citation>
    <scope>NUCLEOTIDE SEQUENCE [LARGE SCALE GENOMIC DNA]</scope>
    <source>
        <strain evidence="7">HYR1</strain>
    </source>
</reference>
<sequence>MNFSFWSDNELIQVSDSLPENFKRPPVEKYTVNYNQIPYTGYWGLCAAVNRALDEGFPITEPFFYAHITEQELAHIFRSDSSVQIPLFEQRLKILHETGRILIEEFQGSFLNLIKSANGSARTLLKLIVDHFPAYRDEAVFLNRKVTFYKRAQILIADIWGCFEGQGIGYFADIDMITMFADYRVPQVLKFYNAIEYSDDLKSFLKRNALLTSGARYEIEIRAASIVSCRMITEKVRKMIDSEKPVIINGIQIQKPIINDILVDFYLWNYRVDNAAEIDSNSLPFHKIRCIFY</sequence>
<keyword evidence="8" id="KW-1185">Reference proteome</keyword>
<dbReference type="AlphaFoldDB" id="A0A3M7Q4N0"/>
<evidence type="ECO:0000256" key="5">
    <source>
        <dbReference type="ARBA" id="ARBA00048204"/>
    </source>
</evidence>
<comment type="catalytic activity">
    <reaction evidence="5 6">
        <text>queuosine 5'-phosphate + H2O = queuine + D-ribose 5-phosphate</text>
        <dbReference type="Rhea" id="RHEA:75387"/>
        <dbReference type="ChEBI" id="CHEBI:15377"/>
        <dbReference type="ChEBI" id="CHEBI:17433"/>
        <dbReference type="ChEBI" id="CHEBI:78346"/>
        <dbReference type="ChEBI" id="CHEBI:194371"/>
    </reaction>
    <physiologicalReaction direction="left-to-right" evidence="5 6">
        <dbReference type="Rhea" id="RHEA:75388"/>
    </physiologicalReaction>
</comment>
<dbReference type="Proteomes" id="UP000276133">
    <property type="component" value="Unassembled WGS sequence"/>
</dbReference>
<evidence type="ECO:0000256" key="1">
    <source>
        <dbReference type="ARBA" id="ARBA00022801"/>
    </source>
</evidence>
<name>A0A3M7Q4N0_BRAPC</name>
<organism evidence="7 8">
    <name type="scientific">Brachionus plicatilis</name>
    <name type="common">Marine rotifer</name>
    <name type="synonym">Brachionus muelleri</name>
    <dbReference type="NCBI Taxonomy" id="10195"/>
    <lineage>
        <taxon>Eukaryota</taxon>
        <taxon>Metazoa</taxon>
        <taxon>Spiralia</taxon>
        <taxon>Gnathifera</taxon>
        <taxon>Rotifera</taxon>
        <taxon>Eurotatoria</taxon>
        <taxon>Monogononta</taxon>
        <taxon>Pseudotrocha</taxon>
        <taxon>Ploima</taxon>
        <taxon>Brachionidae</taxon>
        <taxon>Brachionus</taxon>
    </lineage>
</organism>
<evidence type="ECO:0000256" key="6">
    <source>
        <dbReference type="RuleBase" id="RU365002"/>
    </source>
</evidence>
<evidence type="ECO:0000256" key="2">
    <source>
        <dbReference type="ARBA" id="ARBA00035119"/>
    </source>
</evidence>
<comment type="similarity">
    <text evidence="2 6">Belongs to the QNG1 protein family.</text>
</comment>
<dbReference type="PANTHER" id="PTHR21314:SF0">
    <property type="entry name" value="QUEUOSINE 5'-PHOSPHATE N-GLYCOSYLASE_HYDROLASE"/>
    <property type="match status" value="1"/>
</dbReference>
<dbReference type="GO" id="GO:0006400">
    <property type="term" value="P:tRNA modification"/>
    <property type="evidence" value="ECO:0007669"/>
    <property type="project" value="TreeGrafter"/>
</dbReference>
<dbReference type="PANTHER" id="PTHR21314">
    <property type="entry name" value="QUEUOSINE 5'-PHOSPHATE N-GLYCOSYLASE_HYDROLASE-RELATED"/>
    <property type="match status" value="1"/>
</dbReference>
<dbReference type="EMBL" id="REGN01007464">
    <property type="protein sequence ID" value="RNA06179.1"/>
    <property type="molecule type" value="Genomic_DNA"/>
</dbReference>
<evidence type="ECO:0000256" key="4">
    <source>
        <dbReference type="ARBA" id="ARBA00035393"/>
    </source>
</evidence>
<comment type="caution">
    <text evidence="7">The sequence shown here is derived from an EMBL/GenBank/DDBJ whole genome shotgun (WGS) entry which is preliminary data.</text>
</comment>
<dbReference type="OrthoDB" id="416777at2759"/>
<dbReference type="Pfam" id="PF10343">
    <property type="entry name" value="Q_salvage"/>
    <property type="match status" value="1"/>
</dbReference>
<proteinExistence type="inferred from homology"/>
<keyword evidence="1 6" id="KW-0378">Hydrolase</keyword>
<dbReference type="STRING" id="10195.A0A3M7Q4N0"/>
<gene>
    <name evidence="7" type="ORF">BpHYR1_004179</name>
</gene>
<protein>
    <recommendedName>
        <fullName evidence="3 6">Queuosine 5'-phosphate N-glycosylase/hydrolase</fullName>
        <ecNumber evidence="6">3.2.2.-</ecNumber>
    </recommendedName>
    <alternativeName>
        <fullName evidence="4 6">Queuosine-nucleotide N-glycosylase/hydrolase</fullName>
    </alternativeName>
</protein>
<dbReference type="EC" id="3.2.2.-" evidence="6"/>
<evidence type="ECO:0000256" key="3">
    <source>
        <dbReference type="ARBA" id="ARBA00035306"/>
    </source>
</evidence>
<evidence type="ECO:0000313" key="7">
    <source>
        <dbReference type="EMBL" id="RNA06179.1"/>
    </source>
</evidence>